<evidence type="ECO:0000256" key="4">
    <source>
        <dbReference type="ARBA" id="ARBA00022737"/>
    </source>
</evidence>
<feature type="region of interest" description="Disordered" evidence="12">
    <location>
        <begin position="231"/>
        <end position="308"/>
    </location>
</feature>
<dbReference type="CDD" id="cd05839">
    <property type="entry name" value="PWWP_BRPF"/>
    <property type="match status" value="1"/>
</dbReference>
<dbReference type="SMART" id="SM00384">
    <property type="entry name" value="AT_hook"/>
    <property type="match status" value="2"/>
</dbReference>
<dbReference type="GO" id="GO:0003677">
    <property type="term" value="F:DNA binding"/>
    <property type="evidence" value="ECO:0007669"/>
    <property type="project" value="InterPro"/>
</dbReference>
<feature type="region of interest" description="Disordered" evidence="12">
    <location>
        <begin position="1337"/>
        <end position="1450"/>
    </location>
</feature>
<feature type="region of interest" description="Disordered" evidence="12">
    <location>
        <begin position="1"/>
        <end position="48"/>
    </location>
</feature>
<dbReference type="InterPro" id="IPR011011">
    <property type="entry name" value="Znf_FYVE_PHD"/>
</dbReference>
<feature type="compositionally biased region" description="Low complexity" evidence="12">
    <location>
        <begin position="1428"/>
        <end position="1437"/>
    </location>
</feature>
<feature type="compositionally biased region" description="Basic and acidic residues" evidence="12">
    <location>
        <begin position="1"/>
        <end position="10"/>
    </location>
</feature>
<dbReference type="InterPro" id="IPR000313">
    <property type="entry name" value="PWWP_dom"/>
</dbReference>
<dbReference type="SUPFAM" id="SSF63748">
    <property type="entry name" value="Tudor/PWWP/MBT"/>
    <property type="match status" value="1"/>
</dbReference>
<dbReference type="PRINTS" id="PR00503">
    <property type="entry name" value="BROMODOMAIN"/>
</dbReference>
<organism evidence="17 18">
    <name type="scientific">Smittium megazygosporum</name>
    <dbReference type="NCBI Taxonomy" id="133381"/>
    <lineage>
        <taxon>Eukaryota</taxon>
        <taxon>Fungi</taxon>
        <taxon>Fungi incertae sedis</taxon>
        <taxon>Zoopagomycota</taxon>
        <taxon>Kickxellomycotina</taxon>
        <taxon>Harpellomycetes</taxon>
        <taxon>Harpellales</taxon>
        <taxon>Legeriomycetaceae</taxon>
        <taxon>Smittium</taxon>
    </lineage>
</organism>
<sequence length="1664" mass="185921">MLSAESENHHVNKSLSLASRMSNRESKNTPQQAADFEPKKLSRSISESGKIEGLSKFKTKAFISLPQKSSINQKAFSAFASAKSSLLCLKSKLTSEDIVSLSQASSCLVSSPSNLSLEITSNNISSSVFVDSSISSISLFSEQGSKNQALEISSESLDSQLFSQTANSSSKYFPLLIDSTLATSHSDPTIVITSSLIHQTTSKTTNHHRAVPESKAKLAEYSQKNAHVVTNPLNSVSPSISPNNATPPDTQKRKRGRPRKYVESPQPKKSPTITKSVDVPSSLPKKSRPDPKKDNSDVRMKLRQSSTTNPVSYTSYYLKINKSSKEASLKPPANRSSPNSFCKSQKTDNILPSSPDLHMQHEPKSNSIKAQDIIKNVPSAIASTSSSVLSTKNTDSPTPNTPKNSTSRQLKESIEPDTINSPNQVKPREERHWEEFFPDLDLDHPIIFKCTSMPQNDNLKGFCDNKITHESPGKPEFDSSTELKLEPNNPIKLGTLSNDKKFNAQLSNNLLDSDSPALPPFTGTAKSTPHKSMGKVCKNNLKRSKVPSRILSIKNPFISLPKPKYTQVEPEFKSNVVNVPKNHYIRYIPLTEPEKASTVEYDLDDLDFEWLNIISSNMINTGIKISESLFESLIDFLEKSWFDLTRDIQSQISLKNLEQLSAEDAACNICEEEECDNSNAIVFCDGCNLAVHQDCYGVPYIPEGQWLCRKCMLSPGKDIRCIFCPHKGGAFKKTTDNEWAHLLCALWIPEVGISNTVYMEPIDSVDMIPKSRWKLICSLCGIRTGACIQCSNKSCFTAFHVTCAFKARIYMKMKLASSSQSSSFDVFCTRHTPKDYQKVIDIEVPKEILKNTKSNFKKEVPKDNIPFNKLLATLKSLRSNSFYNSICDSTPLQAPVKRPLGRPKKNKTLSPTKNVASSSSSSQATLSDPYFPSSPKKDSPSYKFNKSSIKIEVCPPTNSQAFVENSGIFQEDLLSPSEISLIATCQVFSINSPIVNEYMFSKVMVFLESSGRCNSFNKLKLHWIEFAKSVCKYWSLKRRLRNGAPLSRKFFMEPWTPQSSITSISTSELSPDQIIETYESLSHLKQIVGLVLEREKLKTLIAKRVVDSITNIIYPLKDCYLQILDTLDRKDRNNVFSKPVDPEDAPFYYKVIKNPMDLGTIRRKVVSFQYNSINEFESDLNLVWANCIKYNEDKSYHNNLARRLSAACKDLMSELYQQAHYYRLSLSEYSTLLHASAIALDKVNLKLGKENSSNTSNSEPASPPLEDSGSAGGLLDENGLQIARKRLLENWGQVLETGFSSKDTDLDYGLIDRKFVLENVYKELFPIIIHVPSNPMKKRKITPQNENPSSNSGTKFKSTSGGNSSAKHTNIKNKKSSSKTRVSDPKETPKSLDSINIRTRSNSKFQKLTRLEKHTHTASVLKKKASKGGKSSGSKVSMSTSNNPEINKRKLRPLSAISYITKLTGPSALKRKTTKSVQAAKPSSSKTRELNKSDGSIRNKRKALLPASGESSITNKPNMTINDNTHFYKPKSKTIDGKFIIKDDSPAIFCIPIVKWPVGTLVWASMPSFPWYPAEIYNPKAKNIPKAVENDRAKNPEKNTVLVYFFDIQLSHRTWKWLSPYRILKLGVDKELDEQLLRARTARSSFTKKQILAAYDAALKASKK</sequence>
<evidence type="ECO:0000256" key="3">
    <source>
        <dbReference type="ARBA" id="ARBA00022723"/>
    </source>
</evidence>
<dbReference type="PROSITE" id="PS50812">
    <property type="entry name" value="PWWP"/>
    <property type="match status" value="1"/>
</dbReference>
<dbReference type="CDD" id="cd15572">
    <property type="entry name" value="PHD_BRPF"/>
    <property type="match status" value="1"/>
</dbReference>
<evidence type="ECO:0000256" key="7">
    <source>
        <dbReference type="ARBA" id="ARBA00022990"/>
    </source>
</evidence>
<dbReference type="PANTHER" id="PTHR13793:SF107">
    <property type="entry name" value="BROMODOMAIN-CONTAINING PROTEIN HOMOLOG"/>
    <property type="match status" value="1"/>
</dbReference>
<dbReference type="InterPro" id="IPR050701">
    <property type="entry name" value="Histone_Mod_Regulator"/>
</dbReference>
<keyword evidence="8 10" id="KW-0103">Bromodomain</keyword>
<dbReference type="Pfam" id="PF00439">
    <property type="entry name" value="Bromodomain"/>
    <property type="match status" value="1"/>
</dbReference>
<dbReference type="CDD" id="cd04369">
    <property type="entry name" value="Bromodomain"/>
    <property type="match status" value="1"/>
</dbReference>
<feature type="compositionally biased region" description="Polar residues" evidence="12">
    <location>
        <begin position="392"/>
        <end position="408"/>
    </location>
</feature>
<dbReference type="FunFam" id="3.30.40.10:FF:000007">
    <property type="entry name" value="Bromodomain containing 1, isoform CRA_b"/>
    <property type="match status" value="1"/>
</dbReference>
<dbReference type="InterPro" id="IPR013083">
    <property type="entry name" value="Znf_RING/FYVE/PHD"/>
</dbReference>
<evidence type="ECO:0000259" key="14">
    <source>
        <dbReference type="PROSITE" id="PS50016"/>
    </source>
</evidence>
<dbReference type="EMBL" id="MBFS01000471">
    <property type="protein sequence ID" value="PVV02417.1"/>
    <property type="molecule type" value="Genomic_DNA"/>
</dbReference>
<evidence type="ECO:0000313" key="18">
    <source>
        <dbReference type="Proteomes" id="UP000245609"/>
    </source>
</evidence>
<evidence type="ECO:0000259" key="13">
    <source>
        <dbReference type="PROSITE" id="PS50014"/>
    </source>
</evidence>
<evidence type="ECO:0000256" key="5">
    <source>
        <dbReference type="ARBA" id="ARBA00022771"/>
    </source>
</evidence>
<dbReference type="GO" id="GO:0008270">
    <property type="term" value="F:zinc ion binding"/>
    <property type="evidence" value="ECO:0007669"/>
    <property type="project" value="UniProtKB-KW"/>
</dbReference>
<dbReference type="SMART" id="SM00297">
    <property type="entry name" value="BROMO"/>
    <property type="match status" value="1"/>
</dbReference>
<dbReference type="Pfam" id="PF13831">
    <property type="entry name" value="PHD_2"/>
    <property type="match status" value="1"/>
</dbReference>
<feature type="compositionally biased region" description="Basic and acidic residues" evidence="12">
    <location>
        <begin position="287"/>
        <end position="300"/>
    </location>
</feature>
<dbReference type="SUPFAM" id="SSF57903">
    <property type="entry name" value="FYVE/PHD zinc finger"/>
    <property type="match status" value="1"/>
</dbReference>
<feature type="compositionally biased region" description="Polar residues" evidence="12">
    <location>
        <begin position="231"/>
        <end position="249"/>
    </location>
</feature>
<feature type="compositionally biased region" description="Basic residues" evidence="12">
    <location>
        <begin position="1369"/>
        <end position="1378"/>
    </location>
</feature>
<dbReference type="Pfam" id="PF00855">
    <property type="entry name" value="PWWP"/>
    <property type="match status" value="1"/>
</dbReference>
<feature type="region of interest" description="Disordered" evidence="12">
    <location>
        <begin position="894"/>
        <end position="941"/>
    </location>
</feature>
<dbReference type="Proteomes" id="UP000245609">
    <property type="component" value="Unassembled WGS sequence"/>
</dbReference>
<keyword evidence="9" id="KW-0539">Nucleus</keyword>
<evidence type="ECO:0000256" key="11">
    <source>
        <dbReference type="PROSITE-ProRule" id="PRU00146"/>
    </source>
</evidence>
<dbReference type="InterPro" id="IPR018359">
    <property type="entry name" value="Bromodomain_CS"/>
</dbReference>
<dbReference type="Gene3D" id="2.30.30.140">
    <property type="match status" value="1"/>
</dbReference>
<feature type="compositionally biased region" description="Polar residues" evidence="12">
    <location>
        <begin position="1342"/>
        <end position="1368"/>
    </location>
</feature>
<dbReference type="InterPro" id="IPR001965">
    <property type="entry name" value="Znf_PHD"/>
</dbReference>
<evidence type="ECO:0000256" key="6">
    <source>
        <dbReference type="ARBA" id="ARBA00022833"/>
    </source>
</evidence>
<evidence type="ECO:0000259" key="16">
    <source>
        <dbReference type="PROSITE" id="PS51805"/>
    </source>
</evidence>
<evidence type="ECO:0000256" key="12">
    <source>
        <dbReference type="SAM" id="MobiDB-lite"/>
    </source>
</evidence>
<dbReference type="InterPro" id="IPR034732">
    <property type="entry name" value="EPHD"/>
</dbReference>
<dbReference type="STRING" id="133381.A0A2T9ZCZ6"/>
<keyword evidence="5 11" id="KW-0863">Zinc-finger</keyword>
<feature type="compositionally biased region" description="Low complexity" evidence="12">
    <location>
        <begin position="382"/>
        <end position="391"/>
    </location>
</feature>
<dbReference type="GO" id="GO:0006325">
    <property type="term" value="P:chromatin organization"/>
    <property type="evidence" value="ECO:0007669"/>
    <property type="project" value="UniProtKB-ARBA"/>
</dbReference>
<feature type="region of interest" description="Disordered" evidence="12">
    <location>
        <begin position="325"/>
        <end position="367"/>
    </location>
</feature>
<evidence type="ECO:0000256" key="9">
    <source>
        <dbReference type="ARBA" id="ARBA00023242"/>
    </source>
</evidence>
<keyword evidence="7" id="KW-0007">Acetylation</keyword>
<proteinExistence type="predicted"/>
<evidence type="ECO:0000256" key="8">
    <source>
        <dbReference type="ARBA" id="ARBA00023117"/>
    </source>
</evidence>
<feature type="domain" description="PHD-type" evidence="16">
    <location>
        <begin position="718"/>
        <end position="832"/>
    </location>
</feature>
<evidence type="ECO:0000256" key="10">
    <source>
        <dbReference type="PROSITE-ProRule" id="PRU00035"/>
    </source>
</evidence>
<feature type="compositionally biased region" description="Basic and acidic residues" evidence="12">
    <location>
        <begin position="1486"/>
        <end position="1497"/>
    </location>
</feature>
<name>A0A2T9ZCZ6_9FUNG</name>
<dbReference type="Pfam" id="PF13832">
    <property type="entry name" value="zf-HC5HC2H_2"/>
    <property type="match status" value="1"/>
</dbReference>
<dbReference type="FunFam" id="3.30.40.10:FF:000008">
    <property type="entry name" value="Bromodomain containing 1, isoform CRA_a"/>
    <property type="match status" value="1"/>
</dbReference>
<feature type="compositionally biased region" description="Polar residues" evidence="12">
    <location>
        <begin position="334"/>
        <end position="352"/>
    </location>
</feature>
<keyword evidence="4" id="KW-0677">Repeat</keyword>
<feature type="compositionally biased region" description="Polar residues" evidence="12">
    <location>
        <begin position="1250"/>
        <end position="1260"/>
    </location>
</feature>
<feature type="region of interest" description="Disordered" evidence="12">
    <location>
        <begin position="1469"/>
        <end position="1527"/>
    </location>
</feature>
<accession>A0A2T9ZCZ6</accession>
<dbReference type="GO" id="GO:0006357">
    <property type="term" value="P:regulation of transcription by RNA polymerase II"/>
    <property type="evidence" value="ECO:0007669"/>
    <property type="project" value="TreeGrafter"/>
</dbReference>
<feature type="region of interest" description="Disordered" evidence="12">
    <location>
        <begin position="382"/>
        <end position="429"/>
    </location>
</feature>
<feature type="domain" description="Bromo" evidence="13">
    <location>
        <begin position="1128"/>
        <end position="1198"/>
    </location>
</feature>
<dbReference type="InterPro" id="IPR019787">
    <property type="entry name" value="Znf_PHD-finger"/>
</dbReference>
<dbReference type="Pfam" id="PF02178">
    <property type="entry name" value="AT_hook"/>
    <property type="match status" value="2"/>
</dbReference>
<dbReference type="Gene3D" id="1.20.920.10">
    <property type="entry name" value="Bromodomain-like"/>
    <property type="match status" value="1"/>
</dbReference>
<evidence type="ECO:0000313" key="17">
    <source>
        <dbReference type="EMBL" id="PVV02417.1"/>
    </source>
</evidence>
<dbReference type="PROSITE" id="PS00633">
    <property type="entry name" value="BROMODOMAIN_1"/>
    <property type="match status" value="1"/>
</dbReference>
<keyword evidence="6" id="KW-0862">Zinc</keyword>
<evidence type="ECO:0008006" key="19">
    <source>
        <dbReference type="Google" id="ProtNLM"/>
    </source>
</evidence>
<feature type="domain" description="PWWP" evidence="15">
    <location>
        <begin position="1558"/>
        <end position="1615"/>
    </location>
</feature>
<dbReference type="PROSITE" id="PS50016">
    <property type="entry name" value="ZF_PHD_2"/>
    <property type="match status" value="1"/>
</dbReference>
<comment type="caution">
    <text evidence="17">The sequence shown here is derived from an EMBL/GenBank/DDBJ whole genome shotgun (WGS) entry which is preliminary data.</text>
</comment>
<keyword evidence="2" id="KW-0597">Phosphoprotein</keyword>
<dbReference type="PROSITE" id="PS50014">
    <property type="entry name" value="BROMODOMAIN_2"/>
    <property type="match status" value="1"/>
</dbReference>
<dbReference type="InterPro" id="IPR019542">
    <property type="entry name" value="Enhancer_polycomb-like_N"/>
</dbReference>
<evidence type="ECO:0000259" key="15">
    <source>
        <dbReference type="PROSITE" id="PS50812"/>
    </source>
</evidence>
<feature type="compositionally biased region" description="Polar residues" evidence="12">
    <location>
        <begin position="1391"/>
        <end position="1406"/>
    </location>
</feature>
<dbReference type="Pfam" id="PF10513">
    <property type="entry name" value="EPL1"/>
    <property type="match status" value="1"/>
</dbReference>
<keyword evidence="18" id="KW-1185">Reference proteome</keyword>
<dbReference type="Gene3D" id="3.30.40.10">
    <property type="entry name" value="Zinc/RING finger domain, C3HC4 (zinc finger)"/>
    <property type="match status" value="2"/>
</dbReference>
<gene>
    <name evidence="17" type="ORF">BB560_003125</name>
</gene>
<dbReference type="InterPro" id="IPR036427">
    <property type="entry name" value="Bromodomain-like_sf"/>
</dbReference>
<dbReference type="InterPro" id="IPR017956">
    <property type="entry name" value="AT_hook_DNA-bd_motif"/>
</dbReference>
<evidence type="ECO:0000256" key="2">
    <source>
        <dbReference type="ARBA" id="ARBA00022553"/>
    </source>
</evidence>
<dbReference type="PROSITE" id="PS51805">
    <property type="entry name" value="EPHD"/>
    <property type="match status" value="1"/>
</dbReference>
<comment type="subcellular location">
    <subcellularLocation>
        <location evidence="1">Nucleus</location>
    </subcellularLocation>
</comment>
<feature type="compositionally biased region" description="Polar residues" evidence="12">
    <location>
        <begin position="1509"/>
        <end position="1525"/>
    </location>
</feature>
<feature type="domain" description="PHD-type" evidence="14">
    <location>
        <begin position="664"/>
        <end position="714"/>
    </location>
</feature>
<dbReference type="SMART" id="SM00249">
    <property type="entry name" value="PHD"/>
    <property type="match status" value="2"/>
</dbReference>
<protein>
    <recommendedName>
        <fullName evidence="19">Peregrin</fullName>
    </recommendedName>
</protein>
<feature type="compositionally biased region" description="Polar residues" evidence="12">
    <location>
        <begin position="1475"/>
        <end position="1485"/>
    </location>
</feature>
<dbReference type="OrthoDB" id="20839at2759"/>
<feature type="compositionally biased region" description="Low complexity" evidence="12">
    <location>
        <begin position="917"/>
        <end position="934"/>
    </location>
</feature>
<feature type="region of interest" description="Disordered" evidence="12">
    <location>
        <begin position="1249"/>
        <end position="1273"/>
    </location>
</feature>
<keyword evidence="3" id="KW-0479">Metal-binding</keyword>
<dbReference type="PANTHER" id="PTHR13793">
    <property type="entry name" value="PHD FINGER PROTEINS"/>
    <property type="match status" value="1"/>
</dbReference>
<evidence type="ECO:0000256" key="1">
    <source>
        <dbReference type="ARBA" id="ARBA00004123"/>
    </source>
</evidence>
<feature type="compositionally biased region" description="Basic and acidic residues" evidence="12">
    <location>
        <begin position="1381"/>
        <end position="1390"/>
    </location>
</feature>
<dbReference type="InterPro" id="IPR001487">
    <property type="entry name" value="Bromodomain"/>
</dbReference>
<dbReference type="SMART" id="SM00293">
    <property type="entry name" value="PWWP"/>
    <property type="match status" value="1"/>
</dbReference>
<dbReference type="GO" id="GO:0005634">
    <property type="term" value="C:nucleus"/>
    <property type="evidence" value="ECO:0007669"/>
    <property type="project" value="UniProtKB-SubCell"/>
</dbReference>
<dbReference type="SUPFAM" id="SSF47370">
    <property type="entry name" value="Bromodomain"/>
    <property type="match status" value="1"/>
</dbReference>
<reference evidence="17 18" key="1">
    <citation type="journal article" date="2018" name="MBio">
        <title>Comparative Genomics Reveals the Core Gene Toolbox for the Fungus-Insect Symbiosis.</title>
        <authorList>
            <person name="Wang Y."/>
            <person name="Stata M."/>
            <person name="Wang W."/>
            <person name="Stajich J.E."/>
            <person name="White M.M."/>
            <person name="Moncalvo J.M."/>
        </authorList>
    </citation>
    <scope>NUCLEOTIDE SEQUENCE [LARGE SCALE GENOMIC DNA]</scope>
    <source>
        <strain evidence="17 18">SC-DP-2</strain>
    </source>
</reference>